<keyword evidence="3" id="KW-1185">Reference proteome</keyword>
<dbReference type="Proteomes" id="UP000076959">
    <property type="component" value="Unassembled WGS sequence"/>
</dbReference>
<reference evidence="2 3" key="1">
    <citation type="submission" date="2016-03" db="EMBL/GenBank/DDBJ databases">
        <title>Draft Genome Sequence of the Strain BR 10245 (Bradyrhizobium sp.) isolated from nodules of Centrolobium paraense.</title>
        <authorList>
            <person name="Simoes-Araujo J.L.Sr."/>
            <person name="Barauna A.C."/>
            <person name="Silva K."/>
            <person name="Zilli J.E."/>
        </authorList>
    </citation>
    <scope>NUCLEOTIDE SEQUENCE [LARGE SCALE GENOMIC DNA]</scope>
    <source>
        <strain evidence="2 3">BR 10245</strain>
    </source>
</reference>
<dbReference type="AlphaFoldDB" id="A0A176YQZ8"/>
<gene>
    <name evidence="2" type="ORF">AYJ54_12755</name>
</gene>
<feature type="compositionally biased region" description="Basic and acidic residues" evidence="1">
    <location>
        <begin position="86"/>
        <end position="102"/>
    </location>
</feature>
<dbReference type="EMBL" id="LUUB01000054">
    <property type="protein sequence ID" value="OAF10044.1"/>
    <property type="molecule type" value="Genomic_DNA"/>
</dbReference>
<protein>
    <submittedName>
        <fullName evidence="2">Uncharacterized protein</fullName>
    </submittedName>
</protein>
<feature type="region of interest" description="Disordered" evidence="1">
    <location>
        <begin position="82"/>
        <end position="102"/>
    </location>
</feature>
<evidence type="ECO:0000313" key="3">
    <source>
        <dbReference type="Proteomes" id="UP000076959"/>
    </source>
</evidence>
<comment type="caution">
    <text evidence="2">The sequence shown here is derived from an EMBL/GenBank/DDBJ whole genome shotgun (WGS) entry which is preliminary data.</text>
</comment>
<sequence>MILRRWPSLKPQRAQSVPAKLLTPGNLLISAVVVTKQEIHHDALVLLVHVGTGRGDAAELTGFRNEGRDFWLGDDAAAIGRRRKPRGVDRQRVATERKSARS</sequence>
<accession>A0A176YQZ8</accession>
<proteinExistence type="predicted"/>
<name>A0A176YQZ8_9BRAD</name>
<evidence type="ECO:0000256" key="1">
    <source>
        <dbReference type="SAM" id="MobiDB-lite"/>
    </source>
</evidence>
<dbReference type="RefSeq" id="WP_063700384.1">
    <property type="nucleotide sequence ID" value="NZ_LUUB01000054.1"/>
</dbReference>
<evidence type="ECO:0000313" key="2">
    <source>
        <dbReference type="EMBL" id="OAF10044.1"/>
    </source>
</evidence>
<organism evidence="2 3">
    <name type="scientific">Bradyrhizobium centrolobii</name>
    <dbReference type="NCBI Taxonomy" id="1505087"/>
    <lineage>
        <taxon>Bacteria</taxon>
        <taxon>Pseudomonadati</taxon>
        <taxon>Pseudomonadota</taxon>
        <taxon>Alphaproteobacteria</taxon>
        <taxon>Hyphomicrobiales</taxon>
        <taxon>Nitrobacteraceae</taxon>
        <taxon>Bradyrhizobium</taxon>
    </lineage>
</organism>